<accession>A0ACC2PWH6</accession>
<dbReference type="Proteomes" id="UP001239111">
    <property type="component" value="Chromosome 1"/>
</dbReference>
<dbReference type="EMBL" id="CM056741">
    <property type="protein sequence ID" value="KAJ8686712.1"/>
    <property type="molecule type" value="Genomic_DNA"/>
</dbReference>
<sequence>MDFLGSKETLGSNRSLAKYEKQKQCREHGDSLWPCVIVNHQHLNREEPKFAHQWVMWYGDYEISQVDYRMIFKFPSGLEEMQSKITKIKNKLFSRAFKEYYRPSRGLIETWTLKEVIERYYDPNKRLEIIGLGARQTTGVYPPVIKERLWEEYNYKPDPIERRQEYLDSESLQLALTGQVAPEAVYIACFGAEDLKEHPLFVASLCSECLISYINALLFTCSITSFDVPGCIQVQCLSYGKKGKCLFCALCGCAEKVAVCDREYCPSVFCGPCIEHVLCPGSYAYILSKKPWYCFFCNPEQIMGSLLKIREDWKSQLVSIYQLICEIETRPHFGNKGCLRKIRVLSLFDGIGTGPIVL</sequence>
<protein>
    <submittedName>
        <fullName evidence="1">Uncharacterized protein</fullName>
    </submittedName>
</protein>
<reference evidence="1" key="1">
    <citation type="submission" date="2023-04" db="EMBL/GenBank/DDBJ databases">
        <title>A chromosome-level genome assembly of the parasitoid wasp Eretmocerus hayati.</title>
        <authorList>
            <person name="Zhong Y."/>
            <person name="Liu S."/>
            <person name="Liu Y."/>
        </authorList>
    </citation>
    <scope>NUCLEOTIDE SEQUENCE</scope>
    <source>
        <strain evidence="1">ZJU_SS_LIU_2023</strain>
    </source>
</reference>
<evidence type="ECO:0000313" key="2">
    <source>
        <dbReference type="Proteomes" id="UP001239111"/>
    </source>
</evidence>
<organism evidence="1 2">
    <name type="scientific">Eretmocerus hayati</name>
    <dbReference type="NCBI Taxonomy" id="131215"/>
    <lineage>
        <taxon>Eukaryota</taxon>
        <taxon>Metazoa</taxon>
        <taxon>Ecdysozoa</taxon>
        <taxon>Arthropoda</taxon>
        <taxon>Hexapoda</taxon>
        <taxon>Insecta</taxon>
        <taxon>Pterygota</taxon>
        <taxon>Neoptera</taxon>
        <taxon>Endopterygota</taxon>
        <taxon>Hymenoptera</taxon>
        <taxon>Apocrita</taxon>
        <taxon>Proctotrupomorpha</taxon>
        <taxon>Chalcidoidea</taxon>
        <taxon>Aphelinidae</taxon>
        <taxon>Aphelininae</taxon>
        <taxon>Eretmocerus</taxon>
    </lineage>
</organism>
<proteinExistence type="predicted"/>
<gene>
    <name evidence="1" type="ORF">QAD02_022506</name>
</gene>
<evidence type="ECO:0000313" key="1">
    <source>
        <dbReference type="EMBL" id="KAJ8686712.1"/>
    </source>
</evidence>
<name>A0ACC2PWH6_9HYME</name>
<comment type="caution">
    <text evidence="1">The sequence shown here is derived from an EMBL/GenBank/DDBJ whole genome shotgun (WGS) entry which is preliminary data.</text>
</comment>
<keyword evidence="2" id="KW-1185">Reference proteome</keyword>